<dbReference type="Proteomes" id="UP000249304">
    <property type="component" value="Unassembled WGS sequence"/>
</dbReference>
<name>A0A2W2D902_9ACTN</name>
<gene>
    <name evidence="2" type="ORF">C1J01_48285</name>
</gene>
<keyword evidence="3" id="KW-1185">Reference proteome</keyword>
<sequence length="76" mass="7210">MNTAATAAAAMLAPPASHAPRLRAVRVTAGEVVSPHPGAAGPGYGPEPPRGGTGVPPAVRPPLADVACAPGDGGTP</sequence>
<feature type="region of interest" description="Disordered" evidence="1">
    <location>
        <begin position="33"/>
        <end position="76"/>
    </location>
</feature>
<organism evidence="2 3">
    <name type="scientific">Nonomuraea aridisoli</name>
    <dbReference type="NCBI Taxonomy" id="2070368"/>
    <lineage>
        <taxon>Bacteria</taxon>
        <taxon>Bacillati</taxon>
        <taxon>Actinomycetota</taxon>
        <taxon>Actinomycetes</taxon>
        <taxon>Streptosporangiales</taxon>
        <taxon>Streptosporangiaceae</taxon>
        <taxon>Nonomuraea</taxon>
    </lineage>
</organism>
<dbReference type="AlphaFoldDB" id="A0A2W2D902"/>
<reference evidence="2 3" key="1">
    <citation type="submission" date="2018-01" db="EMBL/GenBank/DDBJ databases">
        <title>Draft genome sequence of Nonomuraea sp. KC333.</title>
        <authorList>
            <person name="Sahin N."/>
            <person name="Saygin H."/>
            <person name="Ay H."/>
        </authorList>
    </citation>
    <scope>NUCLEOTIDE SEQUENCE [LARGE SCALE GENOMIC DNA]</scope>
    <source>
        <strain evidence="2 3">KC333</strain>
    </source>
</reference>
<accession>A0A2W2D902</accession>
<evidence type="ECO:0000313" key="2">
    <source>
        <dbReference type="EMBL" id="PZG00359.1"/>
    </source>
</evidence>
<dbReference type="EMBL" id="POUD01000608">
    <property type="protein sequence ID" value="PZG00359.1"/>
    <property type="molecule type" value="Genomic_DNA"/>
</dbReference>
<comment type="caution">
    <text evidence="2">The sequence shown here is derived from an EMBL/GenBank/DDBJ whole genome shotgun (WGS) entry which is preliminary data.</text>
</comment>
<evidence type="ECO:0000313" key="3">
    <source>
        <dbReference type="Proteomes" id="UP000249304"/>
    </source>
</evidence>
<evidence type="ECO:0000256" key="1">
    <source>
        <dbReference type="SAM" id="MobiDB-lite"/>
    </source>
</evidence>
<protein>
    <submittedName>
        <fullName evidence="2">Uncharacterized protein</fullName>
    </submittedName>
</protein>
<proteinExistence type="predicted"/>